<sequence>MKKAKVVEHLRLTSFMTIKCSTQLSLKAMYNSTKRSAIKRPLLFMTRVSLLVTVITLTLAGTLLAGEVRSQRLDQVRVSAELKNSDLNGLLGQISIQTGFNFVYAEELGHLAPLELSVRQQTLDKVLSVLSRRYHLRFDQVNGSIAVTPLPPPAKPGRIAGKVFDEKGDPLPGATIKVVGPGTALQSAVDGSFSLTLPPGTYSLEISFVSYQSQQVTGVVVNENKVTELNIAMKTANTTLNGVTITSTYRKASTNALYTRQKNSPGITDGISAEQIERTPDNNIAETLKRISGLTSLDNKYVVVRGLSERYNQAMMNGQLMPSTELNRKNFSYDIIPSNMVDNVTVTKTLTPDLSAEFGGGLVQVNTKGIPSENFFSLSLGSSVNDKTTGKDFRSPAIANDEYLGNVPANRKIFGALNWKSQADIVNSGPFANGSQDDKTLKEPSLFANNWGIKSYTPAPVYNGQLSAGRVLHLPGERALGFLLSASYRNNWQTQDIRMSRDGYLPANSEEAGFSGKRYGFVSNIGGTAGIGYQTGRHKLSLQSIYLRTLDQQFFFGTGIQQDQGQTAGYYDMMTATRLWQSQLKSEHLIGNKGVKLNLAASYLTLDRLKPDNKQANFEYVGIGDDNPANPASDFSVTRAVSGGINAGALRWWSRAYEKDWAWNADLSIPLRFDIGGRRVTNVLKTGYAGWSKDRLFWVLMTGSKGFTNENTPKPLSEVFDPAGGGEIYASKFGDDFHKKMTLHAGYVMFDSKINEKLRLIYGVRGEYYNLNGANAILENYVSNQKQVNKDLTDYSDLYNREPNWNFFPSANLTYGLTSKMNLRLAYAKSIIRPDLREISFFREYDFELGGNYWSQSPIISTRIHHLDLRYEWYPSAGEVLSFSLFYKKLLYPMEIFAMQNRLFELRNDKDAVNKGIEIEARKSLAFTGLPVLKNLTLYGNFTRLFATVRTMKVNYTALDKDHPKKLFVTEDIGPKEDRPQSGASNFMFNAGLYYDQDPVSLSLSYNQINNRFYRVGTAEVGSLYEQPLQSFDGQIAVKLLKNKASLKFNVSNLLNSKYIIYVNRYDGGDFTPRDGSTPSTKDLLYQKGKDMLDYEAGPGRTYSLSVNYQF</sequence>
<dbReference type="AlphaFoldDB" id="A0A316H9N7"/>
<dbReference type="InterPro" id="IPR037066">
    <property type="entry name" value="Plug_dom_sf"/>
</dbReference>
<dbReference type="GO" id="GO:0009279">
    <property type="term" value="C:cell outer membrane"/>
    <property type="evidence" value="ECO:0007669"/>
    <property type="project" value="UniProtKB-SubCell"/>
</dbReference>
<organism evidence="6 7">
    <name type="scientific">Mucilaginibacter oryzae</name>
    <dbReference type="NCBI Taxonomy" id="468058"/>
    <lineage>
        <taxon>Bacteria</taxon>
        <taxon>Pseudomonadati</taxon>
        <taxon>Bacteroidota</taxon>
        <taxon>Sphingobacteriia</taxon>
        <taxon>Sphingobacteriales</taxon>
        <taxon>Sphingobacteriaceae</taxon>
        <taxon>Mucilaginibacter</taxon>
    </lineage>
</organism>
<proteinExistence type="predicted"/>
<keyword evidence="3" id="KW-0998">Cell outer membrane</keyword>
<protein>
    <submittedName>
        <fullName evidence="6">Outer membrane receptor protein involved in Fe transport</fullName>
    </submittedName>
</protein>
<dbReference type="SUPFAM" id="SSF49464">
    <property type="entry name" value="Carboxypeptidase regulatory domain-like"/>
    <property type="match status" value="1"/>
</dbReference>
<dbReference type="Gene3D" id="2.40.170.20">
    <property type="entry name" value="TonB-dependent receptor, beta-barrel domain"/>
    <property type="match status" value="1"/>
</dbReference>
<dbReference type="Pfam" id="PF14905">
    <property type="entry name" value="OMP_b-brl_3"/>
    <property type="match status" value="1"/>
</dbReference>
<dbReference type="InterPro" id="IPR041700">
    <property type="entry name" value="OMP_b-brl_3"/>
</dbReference>
<evidence type="ECO:0000256" key="1">
    <source>
        <dbReference type="ARBA" id="ARBA00004442"/>
    </source>
</evidence>
<dbReference type="InterPro" id="IPR008969">
    <property type="entry name" value="CarboxyPept-like_regulatory"/>
</dbReference>
<evidence type="ECO:0000256" key="3">
    <source>
        <dbReference type="ARBA" id="ARBA00023237"/>
    </source>
</evidence>
<dbReference type="PANTHER" id="PTHR40980:SF4">
    <property type="entry name" value="TONB-DEPENDENT RECEPTOR-LIKE BETA-BARREL DOMAIN-CONTAINING PROTEIN"/>
    <property type="match status" value="1"/>
</dbReference>
<keyword evidence="6" id="KW-0675">Receptor</keyword>
<feature type="domain" description="Outer membrane protein beta-barrel" evidence="5">
    <location>
        <begin position="702"/>
        <end position="845"/>
    </location>
</feature>
<keyword evidence="2" id="KW-0472">Membrane</keyword>
<dbReference type="InterPro" id="IPR012910">
    <property type="entry name" value="Plug_dom"/>
</dbReference>
<dbReference type="InterPro" id="IPR036942">
    <property type="entry name" value="Beta-barrel_TonB_sf"/>
</dbReference>
<evidence type="ECO:0000256" key="2">
    <source>
        <dbReference type="ARBA" id="ARBA00023136"/>
    </source>
</evidence>
<dbReference type="Proteomes" id="UP000245678">
    <property type="component" value="Unassembled WGS sequence"/>
</dbReference>
<feature type="domain" description="TonB-dependent receptor plug" evidence="4">
    <location>
        <begin position="261"/>
        <end position="348"/>
    </location>
</feature>
<dbReference type="EMBL" id="QGHA01000005">
    <property type="protein sequence ID" value="PWK77063.1"/>
    <property type="molecule type" value="Genomic_DNA"/>
</dbReference>
<keyword evidence="7" id="KW-1185">Reference proteome</keyword>
<evidence type="ECO:0000313" key="7">
    <source>
        <dbReference type="Proteomes" id="UP000245678"/>
    </source>
</evidence>
<dbReference type="SUPFAM" id="SSF56935">
    <property type="entry name" value="Porins"/>
    <property type="match status" value="1"/>
</dbReference>
<reference evidence="6 7" key="1">
    <citation type="submission" date="2018-05" db="EMBL/GenBank/DDBJ databases">
        <title>Genomic Encyclopedia of Archaeal and Bacterial Type Strains, Phase II (KMG-II): from individual species to whole genera.</title>
        <authorList>
            <person name="Goeker M."/>
        </authorList>
    </citation>
    <scope>NUCLEOTIDE SEQUENCE [LARGE SCALE GENOMIC DNA]</scope>
    <source>
        <strain evidence="6 7">DSM 19975</strain>
    </source>
</reference>
<comment type="subcellular location">
    <subcellularLocation>
        <location evidence="1">Cell outer membrane</location>
    </subcellularLocation>
</comment>
<dbReference type="Pfam" id="PF07715">
    <property type="entry name" value="Plug"/>
    <property type="match status" value="1"/>
</dbReference>
<gene>
    <name evidence="6" type="ORF">LX99_02873</name>
</gene>
<evidence type="ECO:0000313" key="6">
    <source>
        <dbReference type="EMBL" id="PWK77063.1"/>
    </source>
</evidence>
<evidence type="ECO:0000259" key="5">
    <source>
        <dbReference type="Pfam" id="PF14905"/>
    </source>
</evidence>
<evidence type="ECO:0000259" key="4">
    <source>
        <dbReference type="Pfam" id="PF07715"/>
    </source>
</evidence>
<dbReference type="Gene3D" id="2.170.130.10">
    <property type="entry name" value="TonB-dependent receptor, plug domain"/>
    <property type="match status" value="1"/>
</dbReference>
<comment type="caution">
    <text evidence="6">The sequence shown here is derived from an EMBL/GenBank/DDBJ whole genome shotgun (WGS) entry which is preliminary data.</text>
</comment>
<dbReference type="PANTHER" id="PTHR40980">
    <property type="entry name" value="PLUG DOMAIN-CONTAINING PROTEIN"/>
    <property type="match status" value="1"/>
</dbReference>
<accession>A0A316H9N7</accession>
<dbReference type="Pfam" id="PF13620">
    <property type="entry name" value="CarboxypepD_reg"/>
    <property type="match status" value="1"/>
</dbReference>
<dbReference type="Gene3D" id="2.60.40.1120">
    <property type="entry name" value="Carboxypeptidase-like, regulatory domain"/>
    <property type="match status" value="1"/>
</dbReference>
<name>A0A316H9N7_9SPHI</name>